<evidence type="ECO:0000259" key="1">
    <source>
        <dbReference type="PROSITE" id="PS50011"/>
    </source>
</evidence>
<dbReference type="EMBL" id="SSTJ01000019">
    <property type="protein sequence ID" value="THG35953.1"/>
    <property type="molecule type" value="Genomic_DNA"/>
</dbReference>
<evidence type="ECO:0000313" key="2">
    <source>
        <dbReference type="EMBL" id="THG35953.1"/>
    </source>
</evidence>
<organism evidence="2 3">
    <name type="scientific">Adlercreutzia caecimuris</name>
    <dbReference type="NCBI Taxonomy" id="671266"/>
    <lineage>
        <taxon>Bacteria</taxon>
        <taxon>Bacillati</taxon>
        <taxon>Actinomycetota</taxon>
        <taxon>Coriobacteriia</taxon>
        <taxon>Eggerthellales</taxon>
        <taxon>Eggerthellaceae</taxon>
        <taxon>Adlercreutzia</taxon>
    </lineage>
</organism>
<dbReference type="GO" id="GO:0005524">
    <property type="term" value="F:ATP binding"/>
    <property type="evidence" value="ECO:0007669"/>
    <property type="project" value="InterPro"/>
</dbReference>
<evidence type="ECO:0000313" key="3">
    <source>
        <dbReference type="Proteomes" id="UP000308978"/>
    </source>
</evidence>
<gene>
    <name evidence="2" type="ORF">E5986_10630</name>
</gene>
<dbReference type="SUPFAM" id="SSF56112">
    <property type="entry name" value="Protein kinase-like (PK-like)"/>
    <property type="match status" value="1"/>
</dbReference>
<comment type="caution">
    <text evidence="2">The sequence shown here is derived from an EMBL/GenBank/DDBJ whole genome shotgun (WGS) entry which is preliminary data.</text>
</comment>
<sequence>MGEMRNPRTIEFDKFEEFRRSINPRWKIYVDTCSLYSAMENGCSFWDRFIPALQENDCRFVITVGTFEEIKKHKRGADARKAKTASDLEQVLYHFSRNQMNLMVTVGSQGEFHDQAIQAKIRSRALGYNQVYITNDLANAWDVYNSIRNSQSVNRGLKRLLIYRISKKGELVRHEQLKYLSELNQKQIGEFFALWHERKHREASEFLEDLTDFRAPATKRKQPSFKTAKRLEESEPLDRGTEGIAFNEPIVQSIINPDYEMPTTGARLKAIRGDKVVEIELGKRIARGGEGLIYSVKSDAGKDENYLAKVYKKTKLYKSTEGAAETMLKINYIVGSGFSKQPLRNASGDLGQHVRFPLYVLVNEDDEFVGYLMGKADGIPLAKLIADGAVESEFRRLYPNLTKMDLIDICLGFLRAVDELHRKEIIVGDMNANNILVDTQTNEVYLIDADSYQYGDRFPCNVGVEKYTSPEFLKTHDTRFRTKQNELFVVARILCEVLMMVDNPYNSTIAQDPLDDMRNGRFRYTFEFLNQDGARQSNREAPAEDLEIRWGQLTRAIKNAFGNTFHKDGKYWKPGERRSASTWMRYLEEYKAEIKSSITSQDGIVSNDVFPTQRRKWITHVTCRVCGEAGEQEPSEFNAVIYPKIDSSDLRDVARNYHLECYCRENGLVDIECVTCGAYMGVGKPEREDGKDYICQTCWEKVECSNCKNTFARWMLDDSGCCRRCAGEVRVQCIECKREIPKWLHDRNGGKCDDCRIGVPTYCAHCNAYIGKRKPRNDGKEQYCEECWKPAKCVRCEWDNHGRAKKWMFDSRGLCRRCAAKVPTGVAFQEKVQSAGAKDISKATKPEKKSFFERLFGW</sequence>
<dbReference type="AlphaFoldDB" id="A0A4S4FYM5"/>
<dbReference type="Proteomes" id="UP000308978">
    <property type="component" value="Unassembled WGS sequence"/>
</dbReference>
<dbReference type="InterPro" id="IPR000719">
    <property type="entry name" value="Prot_kinase_dom"/>
</dbReference>
<dbReference type="InterPro" id="IPR011009">
    <property type="entry name" value="Kinase-like_dom_sf"/>
</dbReference>
<dbReference type="Gene3D" id="1.10.510.10">
    <property type="entry name" value="Transferase(Phosphotransferase) domain 1"/>
    <property type="match status" value="1"/>
</dbReference>
<dbReference type="PROSITE" id="PS50011">
    <property type="entry name" value="PROTEIN_KINASE_DOM"/>
    <property type="match status" value="1"/>
</dbReference>
<dbReference type="GO" id="GO:0004672">
    <property type="term" value="F:protein kinase activity"/>
    <property type="evidence" value="ECO:0007669"/>
    <property type="project" value="InterPro"/>
</dbReference>
<reference evidence="2 3" key="1">
    <citation type="submission" date="2019-04" db="EMBL/GenBank/DDBJ databases">
        <title>Microbes associate with the intestines of laboratory mice.</title>
        <authorList>
            <person name="Navarre W."/>
            <person name="Wong E."/>
            <person name="Huang K.C."/>
            <person name="Tropini C."/>
            <person name="Ng K."/>
            <person name="Yu B."/>
        </authorList>
    </citation>
    <scope>NUCLEOTIDE SEQUENCE [LARGE SCALE GENOMIC DNA]</scope>
    <source>
        <strain evidence="2 3">NM80_B27</strain>
    </source>
</reference>
<accession>A0A4S4FYM5</accession>
<protein>
    <recommendedName>
        <fullName evidence="1">Protein kinase domain-containing protein</fullName>
    </recommendedName>
</protein>
<feature type="domain" description="Protein kinase" evidence="1">
    <location>
        <begin position="279"/>
        <end position="591"/>
    </location>
</feature>
<proteinExistence type="predicted"/>
<name>A0A4S4FYM5_9ACTN</name>